<sequence>MSGDWGRLDDRAVEWIGRLLAIDSTSRLSNLPVAEAIAEECRGLGIQVRLCPDPTGTKANLVATVPAADGTVQGGIALSGHMDTVPVDGQDWTTEPFRPQVRDGRLYARGSADMKGFLALVVAALPTLAAAELSEPVHLALTFDEELAARGGNQIVKDLADLGLQPRSCIVGEPTSMAVITGHKSVTIVGVEVRGAAAHSSLPAEGCNAIEYAARLCTGFRQVLDNWREHGPYDDSYVVPYSTGGVMTIEGGTAQNIVPAACQVVLEFRTIPAVDPEEVVATLHNLAAELTEQMRAEHPGAGMVVTVRDSVPALSTDPGSPTVRAALDFGGRPSDEHVTYGTDGGPFCAAGVETVICGPGDIAQAHGPDEYVEIAQLEACQDFLRSMVDHLSVQR</sequence>
<dbReference type="SUPFAM" id="SSF55031">
    <property type="entry name" value="Bacterial exopeptidase dimerisation domain"/>
    <property type="match status" value="1"/>
</dbReference>
<dbReference type="CDD" id="cd03894">
    <property type="entry name" value="M20_ArgE"/>
    <property type="match status" value="1"/>
</dbReference>
<dbReference type="Pfam" id="PF01546">
    <property type="entry name" value="Peptidase_M20"/>
    <property type="match status" value="1"/>
</dbReference>
<dbReference type="Proteomes" id="UP000199086">
    <property type="component" value="Unassembled WGS sequence"/>
</dbReference>
<evidence type="ECO:0000256" key="8">
    <source>
        <dbReference type="ARBA" id="ARBA00022833"/>
    </source>
</evidence>
<dbReference type="AlphaFoldDB" id="A0A1G6HBP1"/>
<evidence type="ECO:0000313" key="11">
    <source>
        <dbReference type="EMBL" id="SDB91355.1"/>
    </source>
</evidence>
<evidence type="ECO:0000313" key="12">
    <source>
        <dbReference type="Proteomes" id="UP000199086"/>
    </source>
</evidence>
<feature type="domain" description="Peptidase M20 dimerisation" evidence="10">
    <location>
        <begin position="182"/>
        <end position="292"/>
    </location>
</feature>
<proteinExistence type="inferred from homology"/>
<dbReference type="PANTHER" id="PTHR43808">
    <property type="entry name" value="ACETYLORNITHINE DEACETYLASE"/>
    <property type="match status" value="1"/>
</dbReference>
<dbReference type="PANTHER" id="PTHR43808:SF31">
    <property type="entry name" value="N-ACETYL-L-CITRULLINE DEACETYLASE"/>
    <property type="match status" value="1"/>
</dbReference>
<dbReference type="RefSeq" id="WP_092611581.1">
    <property type="nucleotide sequence ID" value="NZ_FMYF01000008.1"/>
</dbReference>
<keyword evidence="8" id="KW-0862">Zinc</keyword>
<dbReference type="PROSITE" id="PS00758">
    <property type="entry name" value="ARGE_DAPE_CPG2_1"/>
    <property type="match status" value="1"/>
</dbReference>
<accession>A0A1G6HBP1</accession>
<dbReference type="Gene3D" id="3.40.630.10">
    <property type="entry name" value="Zn peptidases"/>
    <property type="match status" value="1"/>
</dbReference>
<dbReference type="GO" id="GO:0008777">
    <property type="term" value="F:acetylornithine deacetylase activity"/>
    <property type="evidence" value="ECO:0007669"/>
    <property type="project" value="TreeGrafter"/>
</dbReference>
<evidence type="ECO:0000259" key="10">
    <source>
        <dbReference type="Pfam" id="PF07687"/>
    </source>
</evidence>
<evidence type="ECO:0000256" key="3">
    <source>
        <dbReference type="ARBA" id="ARBA00022490"/>
    </source>
</evidence>
<dbReference type="Pfam" id="PF07687">
    <property type="entry name" value="M20_dimer"/>
    <property type="match status" value="1"/>
</dbReference>
<organism evidence="11 12">
    <name type="scientific">Raineyella antarctica</name>
    <dbReference type="NCBI Taxonomy" id="1577474"/>
    <lineage>
        <taxon>Bacteria</taxon>
        <taxon>Bacillati</taxon>
        <taxon>Actinomycetota</taxon>
        <taxon>Actinomycetes</taxon>
        <taxon>Propionibacteriales</taxon>
        <taxon>Propionibacteriaceae</taxon>
        <taxon>Raineyella</taxon>
    </lineage>
</organism>
<evidence type="ECO:0000256" key="6">
    <source>
        <dbReference type="ARBA" id="ARBA00022723"/>
    </source>
</evidence>
<dbReference type="InterPro" id="IPR011650">
    <property type="entry name" value="Peptidase_M20_dimer"/>
</dbReference>
<keyword evidence="12" id="KW-1185">Reference proteome</keyword>
<dbReference type="GO" id="GO:0006526">
    <property type="term" value="P:L-arginine biosynthetic process"/>
    <property type="evidence" value="ECO:0007669"/>
    <property type="project" value="UniProtKB-KW"/>
</dbReference>
<evidence type="ECO:0000256" key="7">
    <source>
        <dbReference type="ARBA" id="ARBA00022801"/>
    </source>
</evidence>
<dbReference type="InterPro" id="IPR010169">
    <property type="entry name" value="AcOrn-deacetyl"/>
</dbReference>
<evidence type="ECO:0000256" key="5">
    <source>
        <dbReference type="ARBA" id="ARBA00022605"/>
    </source>
</evidence>
<keyword evidence="6" id="KW-0479">Metal-binding</keyword>
<dbReference type="NCBIfam" id="TIGR01892">
    <property type="entry name" value="AcOrn-deacetyl"/>
    <property type="match status" value="1"/>
</dbReference>
<dbReference type="InterPro" id="IPR002933">
    <property type="entry name" value="Peptidase_M20"/>
</dbReference>
<dbReference type="InterPro" id="IPR050072">
    <property type="entry name" value="Peptidase_M20A"/>
</dbReference>
<gene>
    <name evidence="11" type="ORF">GA0111570_10858</name>
</gene>
<dbReference type="EMBL" id="FMYF01000008">
    <property type="protein sequence ID" value="SDB91355.1"/>
    <property type="molecule type" value="Genomic_DNA"/>
</dbReference>
<comment type="similarity">
    <text evidence="2">Belongs to the peptidase M20A family. ArgE subfamily.</text>
</comment>
<dbReference type="OrthoDB" id="7055905at2"/>
<keyword evidence="7" id="KW-0378">Hydrolase</keyword>
<keyword evidence="4" id="KW-0055">Arginine biosynthesis</keyword>
<keyword evidence="3" id="KW-0963">Cytoplasm</keyword>
<dbReference type="STRING" id="1577474.GA0111570_10858"/>
<evidence type="ECO:0000256" key="4">
    <source>
        <dbReference type="ARBA" id="ARBA00022571"/>
    </source>
</evidence>
<evidence type="ECO:0000256" key="9">
    <source>
        <dbReference type="ARBA" id="ARBA00023285"/>
    </source>
</evidence>
<keyword evidence="5" id="KW-0028">Amino-acid biosynthesis</keyword>
<evidence type="ECO:0000256" key="2">
    <source>
        <dbReference type="ARBA" id="ARBA00005691"/>
    </source>
</evidence>
<name>A0A1G6HBP1_9ACTN</name>
<dbReference type="Gene3D" id="3.30.70.360">
    <property type="match status" value="1"/>
</dbReference>
<dbReference type="GO" id="GO:0046872">
    <property type="term" value="F:metal ion binding"/>
    <property type="evidence" value="ECO:0007669"/>
    <property type="project" value="UniProtKB-KW"/>
</dbReference>
<reference evidence="11 12" key="1">
    <citation type="submission" date="2016-06" db="EMBL/GenBank/DDBJ databases">
        <authorList>
            <person name="Olsen C.W."/>
            <person name="Carey S."/>
            <person name="Hinshaw L."/>
            <person name="Karasin A.I."/>
        </authorList>
    </citation>
    <scope>NUCLEOTIDE SEQUENCE [LARGE SCALE GENOMIC DNA]</scope>
    <source>
        <strain evidence="11 12">LZ-22</strain>
    </source>
</reference>
<evidence type="ECO:0000256" key="1">
    <source>
        <dbReference type="ARBA" id="ARBA00001947"/>
    </source>
</evidence>
<keyword evidence="9" id="KW-0170">Cobalt</keyword>
<protein>
    <submittedName>
        <fullName evidence="11">Acetylornithine deacetylase</fullName>
    </submittedName>
</protein>
<dbReference type="SUPFAM" id="SSF53187">
    <property type="entry name" value="Zn-dependent exopeptidases"/>
    <property type="match status" value="1"/>
</dbReference>
<dbReference type="InterPro" id="IPR001261">
    <property type="entry name" value="ArgE/DapE_CS"/>
</dbReference>
<dbReference type="InterPro" id="IPR036264">
    <property type="entry name" value="Bact_exopeptidase_dim_dom"/>
</dbReference>
<dbReference type="NCBIfam" id="NF005710">
    <property type="entry name" value="PRK07522.1"/>
    <property type="match status" value="1"/>
</dbReference>
<comment type="cofactor">
    <cofactor evidence="1">
        <name>Zn(2+)</name>
        <dbReference type="ChEBI" id="CHEBI:29105"/>
    </cofactor>
</comment>